<sequence length="256" mass="28252">MQEIKWVRCSVCGKKKGRTSGKMNKVIKGIIIIAAALLVAAGTALFCFVYKVKEPPAPQIEQTEKTEDKKIRVACIGDSITYGAGVLSTREIDSYPAILQKLLGDSYQVLNYGLSGRTLLDGGNKPYKQEDFYEETQEAEPDIVLIMLGTNDSKPNNWDAAAYEKELGEFVDLYQNIPSQKEVAFGVDKMVIGNEVNAIIQRVGENCEVPVIDIYGVTKDHPEYFADGVHPNARGNQIIAETVYQCVKLVNGLPSR</sequence>
<dbReference type="InterPro" id="IPR051532">
    <property type="entry name" value="Ester_Hydrolysis_Enzymes"/>
</dbReference>
<dbReference type="Pfam" id="PF13472">
    <property type="entry name" value="Lipase_GDSL_2"/>
    <property type="match status" value="1"/>
</dbReference>
<dbReference type="RefSeq" id="WP_117440790.1">
    <property type="nucleotide sequence ID" value="NZ_QVIA01000007.1"/>
</dbReference>
<evidence type="ECO:0000256" key="1">
    <source>
        <dbReference type="SAM" id="Phobius"/>
    </source>
</evidence>
<dbReference type="Gene3D" id="3.40.50.1110">
    <property type="entry name" value="SGNH hydrolase"/>
    <property type="match status" value="1"/>
</dbReference>
<feature type="transmembrane region" description="Helical" evidence="1">
    <location>
        <begin position="26"/>
        <end position="52"/>
    </location>
</feature>
<dbReference type="GeneID" id="93334662"/>
<dbReference type="Proteomes" id="UP000261111">
    <property type="component" value="Unassembled WGS sequence"/>
</dbReference>
<dbReference type="GO" id="GO:0004622">
    <property type="term" value="F:phosphatidylcholine lysophospholipase activity"/>
    <property type="evidence" value="ECO:0007669"/>
    <property type="project" value="TreeGrafter"/>
</dbReference>
<evidence type="ECO:0000313" key="4">
    <source>
        <dbReference type="Proteomes" id="UP000261111"/>
    </source>
</evidence>
<dbReference type="AlphaFoldDB" id="A0A3E2WXX0"/>
<evidence type="ECO:0000259" key="2">
    <source>
        <dbReference type="Pfam" id="PF13472"/>
    </source>
</evidence>
<keyword evidence="1" id="KW-0472">Membrane</keyword>
<dbReference type="SUPFAM" id="SSF52266">
    <property type="entry name" value="SGNH hydrolase"/>
    <property type="match status" value="1"/>
</dbReference>
<organism evidence="3 4">
    <name type="scientific">Hungatella hathewayi</name>
    <dbReference type="NCBI Taxonomy" id="154046"/>
    <lineage>
        <taxon>Bacteria</taxon>
        <taxon>Bacillati</taxon>
        <taxon>Bacillota</taxon>
        <taxon>Clostridia</taxon>
        <taxon>Lachnospirales</taxon>
        <taxon>Lachnospiraceae</taxon>
        <taxon>Hungatella</taxon>
    </lineage>
</organism>
<dbReference type="PANTHER" id="PTHR30383:SF5">
    <property type="entry name" value="SGNH HYDROLASE-TYPE ESTERASE DOMAIN-CONTAINING PROTEIN"/>
    <property type="match status" value="1"/>
</dbReference>
<keyword evidence="1" id="KW-1133">Transmembrane helix</keyword>
<feature type="domain" description="SGNH hydrolase-type esterase" evidence="2">
    <location>
        <begin position="75"/>
        <end position="238"/>
    </location>
</feature>
<comment type="caution">
    <text evidence="3">The sequence shown here is derived from an EMBL/GenBank/DDBJ whole genome shotgun (WGS) entry which is preliminary data.</text>
</comment>
<dbReference type="InterPro" id="IPR013830">
    <property type="entry name" value="SGNH_hydro"/>
</dbReference>
<proteinExistence type="predicted"/>
<protein>
    <recommendedName>
        <fullName evidence="2">SGNH hydrolase-type esterase domain-containing protein</fullName>
    </recommendedName>
</protein>
<dbReference type="PANTHER" id="PTHR30383">
    <property type="entry name" value="THIOESTERASE 1/PROTEASE 1/LYSOPHOSPHOLIPASE L1"/>
    <property type="match status" value="1"/>
</dbReference>
<name>A0A3E2WXX0_9FIRM</name>
<keyword evidence="1" id="KW-0812">Transmembrane</keyword>
<dbReference type="InterPro" id="IPR036514">
    <property type="entry name" value="SGNH_hydro_sf"/>
</dbReference>
<accession>A0A3E2WXX0</accession>
<gene>
    <name evidence="3" type="ORF">DWX41_08025</name>
</gene>
<evidence type="ECO:0000313" key="3">
    <source>
        <dbReference type="EMBL" id="RGC33007.1"/>
    </source>
</evidence>
<dbReference type="EMBL" id="QVIA01000007">
    <property type="protein sequence ID" value="RGC33007.1"/>
    <property type="molecule type" value="Genomic_DNA"/>
</dbReference>
<reference evidence="3 4" key="1">
    <citation type="submission" date="2018-08" db="EMBL/GenBank/DDBJ databases">
        <title>A genome reference for cultivated species of the human gut microbiota.</title>
        <authorList>
            <person name="Zou Y."/>
            <person name="Xue W."/>
            <person name="Luo G."/>
        </authorList>
    </citation>
    <scope>NUCLEOTIDE SEQUENCE [LARGE SCALE GENOMIC DNA]</scope>
    <source>
        <strain evidence="3 4">AF19-21</strain>
    </source>
</reference>